<accession>A0ABR1DCP3</accession>
<name>A0ABR1DCP3_NECAM</name>
<reference evidence="1 2" key="1">
    <citation type="submission" date="2023-08" db="EMBL/GenBank/DDBJ databases">
        <title>A Necator americanus chromosomal reference genome.</title>
        <authorList>
            <person name="Ilik V."/>
            <person name="Petrzelkova K.J."/>
            <person name="Pardy F."/>
            <person name="Fuh T."/>
            <person name="Niatou-Singa F.S."/>
            <person name="Gouil Q."/>
            <person name="Baker L."/>
            <person name="Ritchie M.E."/>
            <person name="Jex A.R."/>
            <person name="Gazzola D."/>
            <person name="Li H."/>
            <person name="Toshio Fujiwara R."/>
            <person name="Zhan B."/>
            <person name="Aroian R.V."/>
            <person name="Pafco B."/>
            <person name="Schwarz E.M."/>
        </authorList>
    </citation>
    <scope>NUCLEOTIDE SEQUENCE [LARGE SCALE GENOMIC DNA]</scope>
    <source>
        <strain evidence="1 2">Aroian</strain>
        <tissue evidence="1">Whole animal</tissue>
    </source>
</reference>
<protein>
    <submittedName>
        <fullName evidence="1">Uncharacterized protein</fullName>
    </submittedName>
</protein>
<evidence type="ECO:0000313" key="1">
    <source>
        <dbReference type="EMBL" id="KAK6748264.1"/>
    </source>
</evidence>
<dbReference type="Proteomes" id="UP001303046">
    <property type="component" value="Unassembled WGS sequence"/>
</dbReference>
<organism evidence="1 2">
    <name type="scientific">Necator americanus</name>
    <name type="common">Human hookworm</name>
    <dbReference type="NCBI Taxonomy" id="51031"/>
    <lineage>
        <taxon>Eukaryota</taxon>
        <taxon>Metazoa</taxon>
        <taxon>Ecdysozoa</taxon>
        <taxon>Nematoda</taxon>
        <taxon>Chromadorea</taxon>
        <taxon>Rhabditida</taxon>
        <taxon>Rhabditina</taxon>
        <taxon>Rhabditomorpha</taxon>
        <taxon>Strongyloidea</taxon>
        <taxon>Ancylostomatidae</taxon>
        <taxon>Bunostominae</taxon>
        <taxon>Necator</taxon>
    </lineage>
</organism>
<evidence type="ECO:0000313" key="2">
    <source>
        <dbReference type="Proteomes" id="UP001303046"/>
    </source>
</evidence>
<sequence>MLEVISAVSTAKRKWCSCRPSTFTSMSSYSNFRIAFSRVAVIVLEWRNSSRGVTVQLSKYLYVLSRDTLVVQGFHDRFCLT</sequence>
<comment type="caution">
    <text evidence="1">The sequence shown here is derived from an EMBL/GenBank/DDBJ whole genome shotgun (WGS) entry which is preliminary data.</text>
</comment>
<keyword evidence="2" id="KW-1185">Reference proteome</keyword>
<proteinExistence type="predicted"/>
<dbReference type="EMBL" id="JAVFWL010000004">
    <property type="protein sequence ID" value="KAK6748264.1"/>
    <property type="molecule type" value="Genomic_DNA"/>
</dbReference>
<gene>
    <name evidence="1" type="primary">Necator_chrIV.g14394</name>
    <name evidence="1" type="ORF">RB195_001100</name>
</gene>